<dbReference type="EMBL" id="JAPFFF010000002">
    <property type="protein sequence ID" value="KAK8896012.1"/>
    <property type="molecule type" value="Genomic_DNA"/>
</dbReference>
<keyword evidence="4" id="KW-1185">Reference proteome</keyword>
<evidence type="ECO:0000313" key="4">
    <source>
        <dbReference type="Proteomes" id="UP001470230"/>
    </source>
</evidence>
<sequence length="417" mass="49199">MQPATARAPRHQSPYLYTIQNHPDARTILNAVVSGVDISLVDPKLYPQIYDLIPNYILKFQDRKDEEIVEKLNFIQTYIEKYPERQRLEMLLTRTRKVEQPKSEVYSKEELKNQVNAVLSGKPEIYYTSEQSEAIVSELKRRKAKYAEKEDFDRADMVTKTMSKFIKLCEFSESNQIQSDRSNELKQKLTEAQQNHEDLKRRWKQVFDIFYSKFDQEYQEMVEKQNEEIDSIEKQREGEMPAKFHKYSSELLNLKQKNKAMVFSKRYNEASELQAEVSKLEEQEDQLNYLEWMSSIDEQIAKTSAKHEQQRKIRENNFRREEKCMKKTMKAELEASEKLITNIKRNIKSTEDQICTMGNDNEEQPNQKTRSALPPLSNSLNTAAQETMTPSMFRQRALLNMKVYTKRPQKAPPASAR</sequence>
<feature type="region of interest" description="Disordered" evidence="2">
    <location>
        <begin position="357"/>
        <end position="377"/>
    </location>
</feature>
<evidence type="ECO:0000256" key="2">
    <source>
        <dbReference type="SAM" id="MobiDB-lite"/>
    </source>
</evidence>
<keyword evidence="1" id="KW-0175">Coiled coil</keyword>
<organism evidence="3 4">
    <name type="scientific">Tritrichomonas musculus</name>
    <dbReference type="NCBI Taxonomy" id="1915356"/>
    <lineage>
        <taxon>Eukaryota</taxon>
        <taxon>Metamonada</taxon>
        <taxon>Parabasalia</taxon>
        <taxon>Tritrichomonadida</taxon>
        <taxon>Tritrichomonadidae</taxon>
        <taxon>Tritrichomonas</taxon>
    </lineage>
</organism>
<reference evidence="3 4" key="1">
    <citation type="submission" date="2024-04" db="EMBL/GenBank/DDBJ databases">
        <title>Tritrichomonas musculus Genome.</title>
        <authorList>
            <person name="Alves-Ferreira E."/>
            <person name="Grigg M."/>
            <person name="Lorenzi H."/>
            <person name="Galac M."/>
        </authorList>
    </citation>
    <scope>NUCLEOTIDE SEQUENCE [LARGE SCALE GENOMIC DNA]</scope>
    <source>
        <strain evidence="3 4">EAF2021</strain>
    </source>
</reference>
<name>A0ABR2L013_9EUKA</name>
<dbReference type="PANTHER" id="PTHR47026:SF2">
    <property type="entry name" value="FLAGELLAR ASSOCIATED PROTEIN"/>
    <property type="match status" value="1"/>
</dbReference>
<feature type="coiled-coil region" evidence="1">
    <location>
        <begin position="326"/>
        <end position="353"/>
    </location>
</feature>
<protein>
    <submittedName>
        <fullName evidence="3">Uncharacterized protein</fullName>
    </submittedName>
</protein>
<accession>A0ABR2L013</accession>
<feature type="coiled-coil region" evidence="1">
    <location>
        <begin position="175"/>
        <end position="235"/>
    </location>
</feature>
<evidence type="ECO:0000256" key="1">
    <source>
        <dbReference type="SAM" id="Coils"/>
    </source>
</evidence>
<gene>
    <name evidence="3" type="ORF">M9Y10_013899</name>
</gene>
<feature type="coiled-coil region" evidence="1">
    <location>
        <begin position="263"/>
        <end position="290"/>
    </location>
</feature>
<dbReference type="PANTHER" id="PTHR47026">
    <property type="entry name" value="PIGMENTOSA GTPASE REGULATOR-LIKE PROTEIN, PUTATIVE-RELATED"/>
    <property type="match status" value="1"/>
</dbReference>
<proteinExistence type="predicted"/>
<comment type="caution">
    <text evidence="3">The sequence shown here is derived from an EMBL/GenBank/DDBJ whole genome shotgun (WGS) entry which is preliminary data.</text>
</comment>
<evidence type="ECO:0000313" key="3">
    <source>
        <dbReference type="EMBL" id="KAK8896012.1"/>
    </source>
</evidence>
<dbReference type="Proteomes" id="UP001470230">
    <property type="component" value="Unassembled WGS sequence"/>
</dbReference>